<dbReference type="Proteomes" id="UP000275408">
    <property type="component" value="Unassembled WGS sequence"/>
</dbReference>
<organism evidence="8 9">
    <name type="scientific">Pocillopora damicornis</name>
    <name type="common">Cauliflower coral</name>
    <name type="synonym">Millepora damicornis</name>
    <dbReference type="NCBI Taxonomy" id="46731"/>
    <lineage>
        <taxon>Eukaryota</taxon>
        <taxon>Metazoa</taxon>
        <taxon>Cnidaria</taxon>
        <taxon>Anthozoa</taxon>
        <taxon>Hexacorallia</taxon>
        <taxon>Scleractinia</taxon>
        <taxon>Astrocoeniina</taxon>
        <taxon>Pocilloporidae</taxon>
        <taxon>Pocillopora</taxon>
    </lineage>
</organism>
<dbReference type="CDD" id="cd00637">
    <property type="entry name" value="7tm_classA_rhodopsin-like"/>
    <property type="match status" value="1"/>
</dbReference>
<evidence type="ECO:0000313" key="8">
    <source>
        <dbReference type="EMBL" id="RMX51389.1"/>
    </source>
</evidence>
<feature type="transmembrane region" description="Helical" evidence="6">
    <location>
        <begin position="190"/>
        <end position="211"/>
    </location>
</feature>
<evidence type="ECO:0000256" key="4">
    <source>
        <dbReference type="ARBA" id="ARBA00022989"/>
    </source>
</evidence>
<evidence type="ECO:0000256" key="2">
    <source>
        <dbReference type="ARBA" id="ARBA00022475"/>
    </source>
</evidence>
<feature type="transmembrane region" description="Helical" evidence="6">
    <location>
        <begin position="165"/>
        <end position="184"/>
    </location>
</feature>
<name>A0A3M6UCV5_POCDA</name>
<dbReference type="SMART" id="SM01381">
    <property type="entry name" value="7TM_GPCR_Srsx"/>
    <property type="match status" value="1"/>
</dbReference>
<feature type="transmembrane region" description="Helical" evidence="6">
    <location>
        <begin position="43"/>
        <end position="72"/>
    </location>
</feature>
<evidence type="ECO:0000259" key="7">
    <source>
        <dbReference type="PROSITE" id="PS50262"/>
    </source>
</evidence>
<feature type="domain" description="G-protein coupled receptors family 1 profile" evidence="7">
    <location>
        <begin position="63"/>
        <end position="309"/>
    </location>
</feature>
<evidence type="ECO:0000256" key="5">
    <source>
        <dbReference type="ARBA" id="ARBA00023136"/>
    </source>
</evidence>
<keyword evidence="5 6" id="KW-0472">Membrane</keyword>
<sequence length="330" mass="37094">MEGFNQSSIDHNVTANWVNSNHSKFTMNCLYVDFSRSAIDKFYITYILSIVLNSVCALPASILNILVILAVWRKSQLHNPSNLLLSNLALTDFGVGCLVQPVFAAHKIAALHENIPVHCIASLASKTLASLLCAVSLLTLTAISIDRLLALALSVRYRTVVTIPITTRVVVLLWLVGILVTIPLFVYPMSFLYCMILVMVICLTVTIIAYTKLLHLIHRHKTKVGVDTRQTTRQQSQETAEMANIAKYKASIRTVIYLVITMVLFYSPYLVTNIVLVAVESRNDDRFKAAFNITHSILFMNSIVNPAFYCWKIKSIRNAVIEMLPERFQE</sequence>
<comment type="subcellular location">
    <subcellularLocation>
        <location evidence="1">Cell membrane</location>
        <topology evidence="1">Multi-pass membrane protein</topology>
    </subcellularLocation>
</comment>
<dbReference type="SUPFAM" id="SSF81321">
    <property type="entry name" value="Family A G protein-coupled receptor-like"/>
    <property type="match status" value="1"/>
</dbReference>
<keyword evidence="2" id="KW-1003">Cell membrane</keyword>
<dbReference type="EMBL" id="RCHS01001803">
    <property type="protein sequence ID" value="RMX51389.1"/>
    <property type="molecule type" value="Genomic_DNA"/>
</dbReference>
<evidence type="ECO:0000313" key="9">
    <source>
        <dbReference type="Proteomes" id="UP000275408"/>
    </source>
</evidence>
<evidence type="ECO:0000256" key="3">
    <source>
        <dbReference type="ARBA" id="ARBA00022692"/>
    </source>
</evidence>
<dbReference type="PANTHER" id="PTHR22750">
    <property type="entry name" value="G-PROTEIN COUPLED RECEPTOR"/>
    <property type="match status" value="1"/>
</dbReference>
<protein>
    <recommendedName>
        <fullName evidence="7">G-protein coupled receptors family 1 profile domain-containing protein</fullName>
    </recommendedName>
</protein>
<dbReference type="PROSITE" id="PS50262">
    <property type="entry name" value="G_PROTEIN_RECEP_F1_2"/>
    <property type="match status" value="1"/>
</dbReference>
<gene>
    <name evidence="8" type="ORF">pdam_00011364</name>
</gene>
<feature type="transmembrane region" description="Helical" evidence="6">
    <location>
        <begin position="128"/>
        <end position="153"/>
    </location>
</feature>
<keyword evidence="9" id="KW-1185">Reference proteome</keyword>
<dbReference type="GO" id="GO:0004930">
    <property type="term" value="F:G protein-coupled receptor activity"/>
    <property type="evidence" value="ECO:0007669"/>
    <property type="project" value="InterPro"/>
</dbReference>
<reference evidence="8 9" key="1">
    <citation type="journal article" date="2018" name="Sci. Rep.">
        <title>Comparative analysis of the Pocillopora damicornis genome highlights role of immune system in coral evolution.</title>
        <authorList>
            <person name="Cunning R."/>
            <person name="Bay R.A."/>
            <person name="Gillette P."/>
            <person name="Baker A.C."/>
            <person name="Traylor-Knowles N."/>
        </authorList>
    </citation>
    <scope>NUCLEOTIDE SEQUENCE [LARGE SCALE GENOMIC DNA]</scope>
    <source>
        <strain evidence="8">RSMAS</strain>
        <tissue evidence="8">Whole animal</tissue>
    </source>
</reference>
<feature type="transmembrane region" description="Helical" evidence="6">
    <location>
        <begin position="289"/>
        <end position="311"/>
    </location>
</feature>
<dbReference type="Gene3D" id="1.20.1070.10">
    <property type="entry name" value="Rhodopsin 7-helix transmembrane proteins"/>
    <property type="match status" value="1"/>
</dbReference>
<dbReference type="OMA" id="TICYVMA"/>
<keyword evidence="4 6" id="KW-1133">Transmembrane helix</keyword>
<dbReference type="InterPro" id="IPR000276">
    <property type="entry name" value="GPCR_Rhodpsn"/>
</dbReference>
<feature type="transmembrane region" description="Helical" evidence="6">
    <location>
        <begin position="255"/>
        <end position="277"/>
    </location>
</feature>
<keyword evidence="3 6" id="KW-0812">Transmembrane</keyword>
<dbReference type="PRINTS" id="PR00237">
    <property type="entry name" value="GPCRRHODOPSN"/>
</dbReference>
<accession>A0A3M6UCV5</accession>
<dbReference type="InterPro" id="IPR017452">
    <property type="entry name" value="GPCR_Rhodpsn_7TM"/>
</dbReference>
<dbReference type="GO" id="GO:0005886">
    <property type="term" value="C:plasma membrane"/>
    <property type="evidence" value="ECO:0007669"/>
    <property type="project" value="UniProtKB-SubCell"/>
</dbReference>
<evidence type="ECO:0000256" key="6">
    <source>
        <dbReference type="SAM" id="Phobius"/>
    </source>
</evidence>
<evidence type="ECO:0000256" key="1">
    <source>
        <dbReference type="ARBA" id="ARBA00004651"/>
    </source>
</evidence>
<dbReference type="AlphaFoldDB" id="A0A3M6UCV5"/>
<proteinExistence type="predicted"/>
<dbReference type="OrthoDB" id="5965272at2759"/>
<comment type="caution">
    <text evidence="8">The sequence shown here is derived from an EMBL/GenBank/DDBJ whole genome shotgun (WGS) entry which is preliminary data.</text>
</comment>
<dbReference type="STRING" id="46731.A0A3M6UCV5"/>
<dbReference type="Pfam" id="PF00001">
    <property type="entry name" value="7tm_1"/>
    <property type="match status" value="2"/>
</dbReference>